<reference evidence="8" key="1">
    <citation type="submission" date="2023-07" db="EMBL/GenBank/DDBJ databases">
        <title>Whole genome shotgun sequence of Streptomyces achromogenes subsp. rubradiris NBRC 14000.</title>
        <authorList>
            <person name="Komaki H."/>
            <person name="Tamura T."/>
        </authorList>
    </citation>
    <scope>NUCLEOTIDE SEQUENCE [LARGE SCALE GENOMIC DNA]</scope>
    <source>
        <strain evidence="8">NBRC 14000</strain>
    </source>
</reference>
<keyword evidence="4 6" id="KW-0663">Pyridoxal phosphate</keyword>
<organism evidence="7 8">
    <name type="scientific">Streptomyces rubradiris</name>
    <name type="common">Streptomyces achromogenes subsp. rubradiris</name>
    <dbReference type="NCBI Taxonomy" id="285531"/>
    <lineage>
        <taxon>Bacteria</taxon>
        <taxon>Bacillati</taxon>
        <taxon>Actinomycetota</taxon>
        <taxon>Actinomycetes</taxon>
        <taxon>Kitasatosporales</taxon>
        <taxon>Streptomycetaceae</taxon>
        <taxon>Streptomyces</taxon>
    </lineage>
</organism>
<evidence type="ECO:0000256" key="6">
    <source>
        <dbReference type="RuleBase" id="RU000382"/>
    </source>
</evidence>
<dbReference type="EMBL" id="BNEA01000007">
    <property type="protein sequence ID" value="GHI52337.1"/>
    <property type="molecule type" value="Genomic_DNA"/>
</dbReference>
<evidence type="ECO:0000256" key="3">
    <source>
        <dbReference type="ARBA" id="ARBA00022793"/>
    </source>
</evidence>
<evidence type="ECO:0000313" key="7">
    <source>
        <dbReference type="EMBL" id="GHI52337.1"/>
    </source>
</evidence>
<dbReference type="PANTHER" id="PTHR45677:SF8">
    <property type="entry name" value="CYSTEINE SULFINIC ACID DECARBOXYLASE"/>
    <property type="match status" value="1"/>
</dbReference>
<keyword evidence="3" id="KW-0210">Decarboxylase</keyword>
<dbReference type="PANTHER" id="PTHR45677">
    <property type="entry name" value="GLUTAMATE DECARBOXYLASE-RELATED"/>
    <property type="match status" value="1"/>
</dbReference>
<dbReference type="Pfam" id="PF00282">
    <property type="entry name" value="Pyridoxal_deC"/>
    <property type="match status" value="1"/>
</dbReference>
<evidence type="ECO:0000256" key="2">
    <source>
        <dbReference type="ARBA" id="ARBA00009533"/>
    </source>
</evidence>
<dbReference type="Gene3D" id="3.90.1150.10">
    <property type="entry name" value="Aspartate Aminotransferase, domain 1"/>
    <property type="match status" value="1"/>
</dbReference>
<dbReference type="InterPro" id="IPR015422">
    <property type="entry name" value="PyrdxlP-dep_Trfase_small"/>
</dbReference>
<gene>
    <name evidence="7" type="ORF">Srubr_21830</name>
</gene>
<dbReference type="InterPro" id="IPR002129">
    <property type="entry name" value="PyrdxlP-dep_de-COase"/>
</dbReference>
<evidence type="ECO:0000313" key="8">
    <source>
        <dbReference type="Proteomes" id="UP000646738"/>
    </source>
</evidence>
<dbReference type="Gene3D" id="3.40.640.10">
    <property type="entry name" value="Type I PLP-dependent aspartate aminotransferase-like (Major domain)"/>
    <property type="match status" value="1"/>
</dbReference>
<accession>A0ABQ3R938</accession>
<sequence>MAPLDAAALAGSPEGMAALRRLVDEVLRAAQAGARRRGGPVAVGGPAAVAERNSDLLAGVLPLEGLSDAEALVPLAEAFAWGSVDLASPSTAAFLQCPPLTVAAAADLVVSTFNQSVDVWDSGPFPIELEKAVFEQLRVLTGLPEGTTGVMTPGGSIANLLAVIIARDVRGSALCGVGLTEEGLQAAPRRLRVVCSREAHVSVDRAIAAAGLGNAAAVVVETGADGRMTAGAVHAALTALPADHVPFALLATAGTTDLGAIDDLPALAELAHAHGMWFHVDAAYGAGMLFSPRMRPLFAGIERADSITLDLHKFAWQPASSSVLMVRDGRHFRPLQREAAYLNPRDDEQAGLPNQLGHTLETTRRADVLKVAASFRYLGRRGMAELIDHCHTMARHAERLVAGHPRLRAAAPVVLTRLVFRYLPRRPELTDQVNAGLRRRLLTRGSAVIGRTTRVVEGVGRTHLKLTVINPRTTAQDIENLIAGIVAAGEAEERAIREQGRR</sequence>
<keyword evidence="5 6" id="KW-0456">Lyase</keyword>
<dbReference type="InterPro" id="IPR015424">
    <property type="entry name" value="PyrdxlP-dep_Trfase"/>
</dbReference>
<evidence type="ECO:0000256" key="1">
    <source>
        <dbReference type="ARBA" id="ARBA00001933"/>
    </source>
</evidence>
<proteinExistence type="inferred from homology"/>
<dbReference type="RefSeq" id="WP_189991008.1">
    <property type="nucleotide sequence ID" value="NZ_BNCB01000003.1"/>
</dbReference>
<comment type="cofactor">
    <cofactor evidence="1 6">
        <name>pyridoxal 5'-phosphate</name>
        <dbReference type="ChEBI" id="CHEBI:597326"/>
    </cofactor>
</comment>
<keyword evidence="8" id="KW-1185">Reference proteome</keyword>
<evidence type="ECO:0000256" key="5">
    <source>
        <dbReference type="ARBA" id="ARBA00023239"/>
    </source>
</evidence>
<dbReference type="SUPFAM" id="SSF53383">
    <property type="entry name" value="PLP-dependent transferases"/>
    <property type="match status" value="1"/>
</dbReference>
<protein>
    <submittedName>
        <fullName evidence="7">Amino acid decarboxylase</fullName>
    </submittedName>
</protein>
<comment type="caution">
    <text evidence="7">The sequence shown here is derived from an EMBL/GenBank/DDBJ whole genome shotgun (WGS) entry which is preliminary data.</text>
</comment>
<evidence type="ECO:0000256" key="4">
    <source>
        <dbReference type="ARBA" id="ARBA00022898"/>
    </source>
</evidence>
<comment type="similarity">
    <text evidence="2 6">Belongs to the group II decarboxylase family.</text>
</comment>
<name>A0ABQ3R938_STRRR</name>
<dbReference type="InterPro" id="IPR015421">
    <property type="entry name" value="PyrdxlP-dep_Trfase_major"/>
</dbReference>
<dbReference type="Proteomes" id="UP000646738">
    <property type="component" value="Unassembled WGS sequence"/>
</dbReference>